<dbReference type="GO" id="GO:0003887">
    <property type="term" value="F:DNA-directed DNA polymerase activity"/>
    <property type="evidence" value="ECO:0007669"/>
    <property type="project" value="InterPro"/>
</dbReference>
<organism evidence="2 3">
    <name type="scientific">Paraburkholderia diazotrophica</name>
    <dbReference type="NCBI Taxonomy" id="667676"/>
    <lineage>
        <taxon>Bacteria</taxon>
        <taxon>Pseudomonadati</taxon>
        <taxon>Pseudomonadota</taxon>
        <taxon>Betaproteobacteria</taxon>
        <taxon>Burkholderiales</taxon>
        <taxon>Burkholderiaceae</taxon>
        <taxon>Paraburkholderia</taxon>
    </lineage>
</organism>
<dbReference type="InterPro" id="IPR043519">
    <property type="entry name" value="NT_sf"/>
</dbReference>
<dbReference type="AlphaFoldDB" id="A0A1H7ECT6"/>
<dbReference type="STRING" id="667676.SAMN05192539_104930"/>
<feature type="domain" description="Helix-hairpin-helix DNA-binding motif class 1" evidence="1">
    <location>
        <begin position="14"/>
        <end position="33"/>
    </location>
</feature>
<dbReference type="InterPro" id="IPR022312">
    <property type="entry name" value="DNA_pol_X"/>
</dbReference>
<keyword evidence="3" id="KW-1185">Reference proteome</keyword>
<evidence type="ECO:0000313" key="2">
    <source>
        <dbReference type="EMBL" id="SEK10857.1"/>
    </source>
</evidence>
<name>A0A1H7ECT6_9BURK</name>
<dbReference type="SUPFAM" id="SSF81301">
    <property type="entry name" value="Nucleotidyltransferase"/>
    <property type="match status" value="1"/>
</dbReference>
<evidence type="ECO:0000313" key="3">
    <source>
        <dbReference type="Proteomes" id="UP000198866"/>
    </source>
</evidence>
<proteinExistence type="predicted"/>
<dbReference type="Gene3D" id="3.30.460.10">
    <property type="entry name" value="Beta Polymerase, domain 2"/>
    <property type="match status" value="1"/>
</dbReference>
<accession>A0A1H7ECT6</accession>
<dbReference type="Gene3D" id="1.10.150.20">
    <property type="entry name" value="5' to 3' exonuclease, C-terminal subdomain"/>
    <property type="match status" value="1"/>
</dbReference>
<dbReference type="Proteomes" id="UP000198866">
    <property type="component" value="Unassembled WGS sequence"/>
</dbReference>
<dbReference type="GO" id="GO:0006281">
    <property type="term" value="P:DNA repair"/>
    <property type="evidence" value="ECO:0007669"/>
    <property type="project" value="InterPro"/>
</dbReference>
<dbReference type="SMART" id="SM00278">
    <property type="entry name" value="HhH1"/>
    <property type="match status" value="2"/>
</dbReference>
<dbReference type="Pfam" id="PF14520">
    <property type="entry name" value="HHH_5"/>
    <property type="match status" value="1"/>
</dbReference>
<evidence type="ECO:0000259" key="1">
    <source>
        <dbReference type="SMART" id="SM00278"/>
    </source>
</evidence>
<dbReference type="GO" id="GO:0003677">
    <property type="term" value="F:DNA binding"/>
    <property type="evidence" value="ECO:0007669"/>
    <property type="project" value="InterPro"/>
</dbReference>
<dbReference type="EMBL" id="FNYE01000049">
    <property type="protein sequence ID" value="SEK10857.1"/>
    <property type="molecule type" value="Genomic_DNA"/>
</dbReference>
<sequence length="164" mass="18357">MLEESRHKVPVALLDMLAIPGIGPRRVRMLHEALHVDSLDELREAAKAGRVRTVPGFGEKTETQILAAIDARRSKSRRFLLTEAEQRLQPLLAWLKAAPGTLGAVGAGSYRRMRDAVGDLDILVMSSDADAVMQRFERYEDIERMLTSGPTRERGIARRIARSR</sequence>
<dbReference type="InterPro" id="IPR003583">
    <property type="entry name" value="Hlx-hairpin-Hlx_DNA-bd_motif"/>
</dbReference>
<dbReference type="PANTHER" id="PTHR11276:SF28">
    <property type="entry name" value="DNA POLYMERASE LAMBDA"/>
    <property type="match status" value="1"/>
</dbReference>
<protein>
    <submittedName>
        <fullName evidence="2">DNA polymerase (Family 10)</fullName>
    </submittedName>
</protein>
<dbReference type="SUPFAM" id="SSF158702">
    <property type="entry name" value="Sec63 N-terminal domain-like"/>
    <property type="match status" value="1"/>
</dbReference>
<feature type="domain" description="Helix-hairpin-helix DNA-binding motif class 1" evidence="1">
    <location>
        <begin position="49"/>
        <end position="68"/>
    </location>
</feature>
<reference evidence="3" key="1">
    <citation type="submission" date="2016-10" db="EMBL/GenBank/DDBJ databases">
        <authorList>
            <person name="Varghese N."/>
            <person name="Submissions S."/>
        </authorList>
    </citation>
    <scope>NUCLEOTIDE SEQUENCE [LARGE SCALE GENOMIC DNA]</scope>
    <source>
        <strain evidence="3">LMG 26031</strain>
    </source>
</reference>
<dbReference type="PANTHER" id="PTHR11276">
    <property type="entry name" value="DNA POLYMERASE TYPE-X FAMILY MEMBER"/>
    <property type="match status" value="1"/>
</dbReference>
<gene>
    <name evidence="2" type="ORF">SAMN05192539_104930</name>
</gene>